<organism evidence="3 4">
    <name type="scientific">Candidatus Iainarchaeum sp</name>
    <dbReference type="NCBI Taxonomy" id="3101447"/>
    <lineage>
        <taxon>Archaea</taxon>
        <taxon>Candidatus Iainarchaeota</taxon>
        <taxon>Candidatus Iainarchaeia</taxon>
        <taxon>Candidatus Iainarchaeales</taxon>
        <taxon>Candidatus Iainarchaeaceae</taxon>
        <taxon>Candidatus Iainarchaeum</taxon>
    </lineage>
</organism>
<name>A0A497JKC1_9ARCH</name>
<reference evidence="3 4" key="1">
    <citation type="submission" date="2018-06" db="EMBL/GenBank/DDBJ databases">
        <title>Extensive metabolic versatility and redundancy in microbially diverse, dynamic hydrothermal sediments.</title>
        <authorList>
            <person name="Dombrowski N."/>
            <person name="Teske A."/>
            <person name="Baker B.J."/>
        </authorList>
    </citation>
    <scope>NUCLEOTIDE SEQUENCE [LARGE SCALE GENOMIC DNA]</scope>
    <source>
        <strain evidence="3">B51_G17</strain>
    </source>
</reference>
<proteinExistence type="predicted"/>
<protein>
    <submittedName>
        <fullName evidence="3">DUF357 domain-containing protein</fullName>
    </submittedName>
</protein>
<feature type="domain" description="DUF357" evidence="2">
    <location>
        <begin position="37"/>
        <end position="108"/>
    </location>
</feature>
<accession>A0A497JKC1</accession>
<dbReference type="EMBL" id="QMWP01000058">
    <property type="protein sequence ID" value="RLG70500.1"/>
    <property type="molecule type" value="Genomic_DNA"/>
</dbReference>
<dbReference type="Gene3D" id="1.20.1270.90">
    <property type="entry name" value="AF1782-like"/>
    <property type="match status" value="1"/>
</dbReference>
<evidence type="ECO:0000313" key="4">
    <source>
        <dbReference type="Proteomes" id="UP000278031"/>
    </source>
</evidence>
<dbReference type="AlphaFoldDB" id="A0A497JKC1"/>
<evidence type="ECO:0000259" key="2">
    <source>
        <dbReference type="Pfam" id="PF04010"/>
    </source>
</evidence>
<dbReference type="Proteomes" id="UP000278031">
    <property type="component" value="Unassembled WGS sequence"/>
</dbReference>
<dbReference type="InterPro" id="IPR036809">
    <property type="entry name" value="AF1782-like_sf"/>
</dbReference>
<dbReference type="SUPFAM" id="SSF158372">
    <property type="entry name" value="AF1782-like"/>
    <property type="match status" value="1"/>
</dbReference>
<feature type="coiled-coil region" evidence="1">
    <location>
        <begin position="24"/>
        <end position="64"/>
    </location>
</feature>
<sequence length="121" mass="14288">MPYNLRRVERERKRVCWPAWVKAVEEWEKKIKEKIAKYRNLTKNALKEIRIAELNEKQKKLASEFIDFAKRYFEDAKYFEEKGLLLESLAALSYAHAWLDAGIKAGLLEGRNPKLFAGLEE</sequence>
<keyword evidence="1" id="KW-0175">Coiled coil</keyword>
<comment type="caution">
    <text evidence="3">The sequence shown here is derived from an EMBL/GenBank/DDBJ whole genome shotgun (WGS) entry which is preliminary data.</text>
</comment>
<dbReference type="InterPro" id="IPR023140">
    <property type="entry name" value="DUF357"/>
</dbReference>
<gene>
    <name evidence="3" type="ORF">DRO04_01860</name>
</gene>
<evidence type="ECO:0000313" key="3">
    <source>
        <dbReference type="EMBL" id="RLG70500.1"/>
    </source>
</evidence>
<evidence type="ECO:0000256" key="1">
    <source>
        <dbReference type="SAM" id="Coils"/>
    </source>
</evidence>
<dbReference type="Pfam" id="PF04010">
    <property type="entry name" value="DUF357"/>
    <property type="match status" value="1"/>
</dbReference>